<feature type="domain" description="2EXR" evidence="2">
    <location>
        <begin position="274"/>
        <end position="358"/>
    </location>
</feature>
<dbReference type="KEGG" id="psco:LY89DRAFT_729447"/>
<evidence type="ECO:0000313" key="3">
    <source>
        <dbReference type="EMBL" id="KUJ21962.1"/>
    </source>
</evidence>
<dbReference type="PANTHER" id="PTHR35910:SF1">
    <property type="entry name" value="2EXR DOMAIN-CONTAINING PROTEIN"/>
    <property type="match status" value="1"/>
</dbReference>
<dbReference type="RefSeq" id="XP_018076317.1">
    <property type="nucleotide sequence ID" value="XM_018219384.1"/>
</dbReference>
<keyword evidence="4" id="KW-1185">Reference proteome</keyword>
<dbReference type="OrthoDB" id="3500276at2759"/>
<dbReference type="Proteomes" id="UP000070700">
    <property type="component" value="Unassembled WGS sequence"/>
</dbReference>
<gene>
    <name evidence="3" type="ORF">LY89DRAFT_729447</name>
</gene>
<dbReference type="PANTHER" id="PTHR35910">
    <property type="entry name" value="2EXR DOMAIN-CONTAINING PROTEIN"/>
    <property type="match status" value="1"/>
</dbReference>
<name>A0A194XQE9_MOLSC</name>
<dbReference type="AlphaFoldDB" id="A0A194XQE9"/>
<reference evidence="3 4" key="1">
    <citation type="submission" date="2015-10" db="EMBL/GenBank/DDBJ databases">
        <title>Full genome of DAOMC 229536 Phialocephala scopiformis, a fungal endophyte of spruce producing the potent anti-insectan compound rugulosin.</title>
        <authorList>
            <consortium name="DOE Joint Genome Institute"/>
            <person name="Walker A.K."/>
            <person name="Frasz S.L."/>
            <person name="Seifert K.A."/>
            <person name="Miller J.D."/>
            <person name="Mondo S.J."/>
            <person name="Labutti K."/>
            <person name="Lipzen A."/>
            <person name="Dockter R."/>
            <person name="Kennedy M."/>
            <person name="Grigoriev I.V."/>
            <person name="Spatafora J.W."/>
        </authorList>
    </citation>
    <scope>NUCLEOTIDE SEQUENCE [LARGE SCALE GENOMIC DNA]</scope>
    <source>
        <strain evidence="3 4">CBS 120377</strain>
    </source>
</reference>
<feature type="region of interest" description="Disordered" evidence="1">
    <location>
        <begin position="143"/>
        <end position="162"/>
    </location>
</feature>
<dbReference type="InterPro" id="IPR045518">
    <property type="entry name" value="2EXR"/>
</dbReference>
<proteinExistence type="predicted"/>
<dbReference type="InParanoid" id="A0A194XQE9"/>
<accession>A0A194XQE9</accession>
<sequence length="513" mass="57277">MDLEAAAAFQRIAVKRGIKISKPPSPLAAPTSPTPAIVELIAFEKKCQEKGIAISEPQTLGLKVKVNEVEAEFKKEIRPIDSESMFSKACVGRGIRIAKPTPILEGEVEVKMDVRAIEPEKMFSKACEGRGSKIAKDTEVIEESEGKKEEAAVGGKATNAAGEQETEVKSSFESACLNTGIRFSSVVEEEKTEDKEEPKSAFEVACYNKGIRIAKSAADAKNTSLTYTGQLSGAKYEEMCKEFEKASIEVLPQLSMGTGFSSTEASIIKPLTKFTVFSGLPYELKAEIWKFSCFPQIIICDDTTTRTRAPSAAKVPVILHVCRQSREEGFKHYKTRIELARGNNKGDRYVYVNYEADLFHTNVDLHPTRLIIGSRQHPATIPVLKLAWSQPIKRFGLCLSKAYNYIRSITAHHALSQPLPILWLLFRVQFASVLEFVVVIDTGYLLEFLLEPNDELVEANYQNMLDKGNEPKETLKMMQRISQSLKDMQVKGEFLNLKLTFKKVIEGSRFRND</sequence>
<protein>
    <recommendedName>
        <fullName evidence="2">2EXR domain-containing protein</fullName>
    </recommendedName>
</protein>
<evidence type="ECO:0000313" key="4">
    <source>
        <dbReference type="Proteomes" id="UP000070700"/>
    </source>
</evidence>
<organism evidence="3 4">
    <name type="scientific">Mollisia scopiformis</name>
    <name type="common">Conifer needle endophyte fungus</name>
    <name type="synonym">Phialocephala scopiformis</name>
    <dbReference type="NCBI Taxonomy" id="149040"/>
    <lineage>
        <taxon>Eukaryota</taxon>
        <taxon>Fungi</taxon>
        <taxon>Dikarya</taxon>
        <taxon>Ascomycota</taxon>
        <taxon>Pezizomycotina</taxon>
        <taxon>Leotiomycetes</taxon>
        <taxon>Helotiales</taxon>
        <taxon>Mollisiaceae</taxon>
        <taxon>Mollisia</taxon>
    </lineage>
</organism>
<evidence type="ECO:0000259" key="2">
    <source>
        <dbReference type="Pfam" id="PF20150"/>
    </source>
</evidence>
<dbReference type="EMBL" id="KQ947407">
    <property type="protein sequence ID" value="KUJ21962.1"/>
    <property type="molecule type" value="Genomic_DNA"/>
</dbReference>
<dbReference type="Pfam" id="PF20150">
    <property type="entry name" value="2EXR"/>
    <property type="match status" value="1"/>
</dbReference>
<dbReference type="GeneID" id="28829110"/>
<evidence type="ECO:0000256" key="1">
    <source>
        <dbReference type="SAM" id="MobiDB-lite"/>
    </source>
</evidence>